<evidence type="ECO:0000313" key="8">
    <source>
        <dbReference type="Proteomes" id="UP000238296"/>
    </source>
</evidence>
<dbReference type="Proteomes" id="UP000179734">
    <property type="component" value="Unassembled WGS sequence"/>
</dbReference>
<keyword evidence="2" id="KW-0680">Restriction system</keyword>
<reference evidence="6 8" key="2">
    <citation type="journal article" date="2017" name="Int. J. Syst. Evol. Microbiol.">
        <title>Mycobacterium talmoniae sp. nov., a slowly growing mycobacterium isolated from human respiratory samples.</title>
        <authorList>
            <person name="Davidson R.M."/>
            <person name="DeGroote M.A."/>
            <person name="Marola J.L."/>
            <person name="Buss S."/>
            <person name="Jones V."/>
            <person name="McNeil M.R."/>
            <person name="Freifeld A.G."/>
            <person name="Elaine Epperson L."/>
            <person name="Hasan N.A."/>
            <person name="Jackson M."/>
            <person name="Iwen P.C."/>
            <person name="Salfinger M."/>
            <person name="Strong M."/>
        </authorList>
    </citation>
    <scope>NUCLEOTIDE SEQUENCE [LARGE SCALE GENOMIC DNA]</scope>
    <source>
        <strain evidence="6 8">ATCC BAA-2683</strain>
    </source>
</reference>
<evidence type="ECO:0000313" key="6">
    <source>
        <dbReference type="EMBL" id="PQM45614.1"/>
    </source>
</evidence>
<evidence type="ECO:0000259" key="4">
    <source>
        <dbReference type="Pfam" id="PF01420"/>
    </source>
</evidence>
<dbReference type="SUPFAM" id="SSF116734">
    <property type="entry name" value="DNA methylase specificity domain"/>
    <property type="match status" value="2"/>
</dbReference>
<comment type="caution">
    <text evidence="5">The sequence shown here is derived from an EMBL/GenBank/DDBJ whole genome shotgun (WGS) entry which is preliminary data.</text>
</comment>
<reference evidence="6" key="3">
    <citation type="submission" date="2018-01" db="EMBL/GenBank/DDBJ databases">
        <authorList>
            <person name="Gaut B.S."/>
            <person name="Morton B.R."/>
            <person name="Clegg M.T."/>
            <person name="Duvall M.R."/>
        </authorList>
    </citation>
    <scope>NUCLEOTIDE SEQUENCE</scope>
    <source>
        <strain evidence="6">ATCC BAA-2683</strain>
    </source>
</reference>
<organism evidence="5 7">
    <name type="scientific">Mycobacterium talmoniae</name>
    <dbReference type="NCBI Taxonomy" id="1858794"/>
    <lineage>
        <taxon>Bacteria</taxon>
        <taxon>Bacillati</taxon>
        <taxon>Actinomycetota</taxon>
        <taxon>Actinomycetes</taxon>
        <taxon>Mycobacteriales</taxon>
        <taxon>Mycobacteriaceae</taxon>
        <taxon>Mycobacterium</taxon>
    </lineage>
</organism>
<dbReference type="InterPro" id="IPR052021">
    <property type="entry name" value="Type-I_RS_S_subunit"/>
</dbReference>
<keyword evidence="7" id="KW-1185">Reference proteome</keyword>
<evidence type="ECO:0000313" key="7">
    <source>
        <dbReference type="Proteomes" id="UP000179734"/>
    </source>
</evidence>
<dbReference type="Pfam" id="PF01420">
    <property type="entry name" value="Methylase_S"/>
    <property type="match status" value="1"/>
</dbReference>
<evidence type="ECO:0000256" key="3">
    <source>
        <dbReference type="ARBA" id="ARBA00023125"/>
    </source>
</evidence>
<dbReference type="EMBL" id="MLQM01000023">
    <property type="protein sequence ID" value="OHV05117.1"/>
    <property type="molecule type" value="Genomic_DNA"/>
</dbReference>
<comment type="similarity">
    <text evidence="1">Belongs to the type-I restriction system S methylase family.</text>
</comment>
<keyword evidence="3" id="KW-0238">DNA-binding</keyword>
<dbReference type="Gene3D" id="3.90.220.20">
    <property type="entry name" value="DNA methylase specificity domains"/>
    <property type="match status" value="2"/>
</dbReference>
<dbReference type="GO" id="GO:0003677">
    <property type="term" value="F:DNA binding"/>
    <property type="evidence" value="ECO:0007669"/>
    <property type="project" value="UniProtKB-KW"/>
</dbReference>
<protein>
    <recommendedName>
        <fullName evidence="4">Type I restriction modification DNA specificity domain-containing protein</fullName>
    </recommendedName>
</protein>
<dbReference type="PANTHER" id="PTHR30408:SF12">
    <property type="entry name" value="TYPE I RESTRICTION ENZYME MJAVIII SPECIFICITY SUBUNIT"/>
    <property type="match status" value="1"/>
</dbReference>
<dbReference type="InterPro" id="IPR044946">
    <property type="entry name" value="Restrct_endonuc_typeI_TRD_sf"/>
</dbReference>
<dbReference type="InterPro" id="IPR000055">
    <property type="entry name" value="Restrct_endonuc_typeI_TRD"/>
</dbReference>
<dbReference type="AlphaFoldDB" id="A0A1S1NQJ7"/>
<dbReference type="PANTHER" id="PTHR30408">
    <property type="entry name" value="TYPE-1 RESTRICTION ENZYME ECOKI SPECIFICITY PROTEIN"/>
    <property type="match status" value="1"/>
</dbReference>
<evidence type="ECO:0000313" key="5">
    <source>
        <dbReference type="EMBL" id="OHV05117.1"/>
    </source>
</evidence>
<proteinExistence type="inferred from homology"/>
<gene>
    <name evidence="5" type="ORF">BKN37_07000</name>
    <name evidence="6" type="ORF">C1Y40_04205</name>
</gene>
<sequence length="375" mass="41080">MLGELLVKRTGTVDPSKYPDEMFDLYSIPAYDRGVPDLIAGCEIGSAKQVVQPGDVLLSRIVPHIRRAWVVGSEDGRRIIASGEWMVFRSQDIYPRWLRHMFLGDRFHQQFMATVAGVGGSLMRARPSHVANIEIPFPSHPEQRRIAAILDHADALRDKRRRVIGHFDELTQSTFIEMFGDPMADSIHKCPLGAVGDVITGNTPSRANPLNFGDGIEWIKSDNLGGTIATAAEERLSATGRQTARVVPGGSVLVACIAGSPSSIGKASLVDREVAFNQQINAVVPGSTIDSRFLLEQLKVAPELVRQQSTGGMKGLVSKSNFASIRVMVPPLDHQRRFANFVAEVDDVREREAAALTVTDNLFESLRSRAFSGQL</sequence>
<accession>A0A1S1NQJ7</accession>
<evidence type="ECO:0000256" key="2">
    <source>
        <dbReference type="ARBA" id="ARBA00022747"/>
    </source>
</evidence>
<dbReference type="CDD" id="cd16961">
    <property type="entry name" value="RMtype1_S_TRD-CR_like"/>
    <property type="match status" value="1"/>
</dbReference>
<reference evidence="5 7" key="1">
    <citation type="submission" date="2016-10" db="EMBL/GenBank/DDBJ databases">
        <title>Genome sequence of Mycobacterium talmonii.</title>
        <authorList>
            <person name="Greninger A.L."/>
            <person name="Elliott B."/>
            <person name="Vasireddy S."/>
            <person name="Vasireddy R."/>
        </authorList>
    </citation>
    <scope>NUCLEOTIDE SEQUENCE [LARGE SCALE GENOMIC DNA]</scope>
    <source>
        <strain evidence="5">MO-5499</strain>
        <strain evidence="7">NE-TNMC-100812</strain>
    </source>
</reference>
<dbReference type="Proteomes" id="UP000238296">
    <property type="component" value="Unassembled WGS sequence"/>
</dbReference>
<dbReference type="GO" id="GO:0009307">
    <property type="term" value="P:DNA restriction-modification system"/>
    <property type="evidence" value="ECO:0007669"/>
    <property type="project" value="UniProtKB-KW"/>
</dbReference>
<evidence type="ECO:0000256" key="1">
    <source>
        <dbReference type="ARBA" id="ARBA00010923"/>
    </source>
</evidence>
<dbReference type="CDD" id="cd17293">
    <property type="entry name" value="RMtype1_S_Ppo21ORF8840P_TRD1-CR1_like"/>
    <property type="match status" value="1"/>
</dbReference>
<dbReference type="EMBL" id="PPEA01000611">
    <property type="protein sequence ID" value="PQM45614.1"/>
    <property type="molecule type" value="Genomic_DNA"/>
</dbReference>
<feature type="domain" description="Type I restriction modification DNA specificity" evidence="4">
    <location>
        <begin position="192"/>
        <end position="347"/>
    </location>
</feature>
<name>A0A1S1NQJ7_9MYCO</name>
<dbReference type="RefSeq" id="WP_071023746.1">
    <property type="nucleotide sequence ID" value="NZ_MLQM01000023.1"/>
</dbReference>